<evidence type="ECO:0000313" key="3">
    <source>
        <dbReference type="Proteomes" id="UP001162483"/>
    </source>
</evidence>
<gene>
    <name evidence="2" type="ORF">SPARVUS_LOCUS1028983</name>
</gene>
<feature type="non-terminal residue" evidence="2">
    <location>
        <position position="129"/>
    </location>
</feature>
<feature type="transmembrane region" description="Helical" evidence="1">
    <location>
        <begin position="53"/>
        <end position="71"/>
    </location>
</feature>
<protein>
    <submittedName>
        <fullName evidence="2">Uncharacterized protein</fullName>
    </submittedName>
</protein>
<name>A0ABN9ALZ3_9NEOB</name>
<keyword evidence="1" id="KW-0472">Membrane</keyword>
<dbReference type="EMBL" id="CATNWA010000318">
    <property type="protein sequence ID" value="CAI9536459.1"/>
    <property type="molecule type" value="Genomic_DNA"/>
</dbReference>
<reference evidence="2" key="1">
    <citation type="submission" date="2023-05" db="EMBL/GenBank/DDBJ databases">
        <authorList>
            <person name="Stuckert A."/>
        </authorList>
    </citation>
    <scope>NUCLEOTIDE SEQUENCE</scope>
</reference>
<dbReference type="Proteomes" id="UP001162483">
    <property type="component" value="Unassembled WGS sequence"/>
</dbReference>
<comment type="caution">
    <text evidence="2">The sequence shown here is derived from an EMBL/GenBank/DDBJ whole genome shotgun (WGS) entry which is preliminary data.</text>
</comment>
<proteinExistence type="predicted"/>
<feature type="transmembrane region" description="Helical" evidence="1">
    <location>
        <begin position="31"/>
        <end position="47"/>
    </location>
</feature>
<keyword evidence="1" id="KW-1133">Transmembrane helix</keyword>
<evidence type="ECO:0000256" key="1">
    <source>
        <dbReference type="SAM" id="Phobius"/>
    </source>
</evidence>
<dbReference type="InterPro" id="IPR027272">
    <property type="entry name" value="Piezo"/>
</dbReference>
<sequence>MQVFAWWVLELHIIKIVSSYIIWVTLREISLLNYVFLTGWAFALPYSQFRPLASSVCTVWTCVIIVCKMLYQLSTIDPLTFSSNCTMPFDNQTNIVNKTELQLSLLYSGPIDPSGWVGLKKSSPLLVYL</sequence>
<keyword evidence="1" id="KW-0812">Transmembrane</keyword>
<dbReference type="PANTHER" id="PTHR47049:SF6">
    <property type="entry name" value="PIEZO-TYPE MECHANOSENSITIVE ION CHANNEL COMPONENT"/>
    <property type="match status" value="1"/>
</dbReference>
<keyword evidence="3" id="KW-1185">Reference proteome</keyword>
<accession>A0ABN9ALZ3</accession>
<organism evidence="2 3">
    <name type="scientific">Staurois parvus</name>
    <dbReference type="NCBI Taxonomy" id="386267"/>
    <lineage>
        <taxon>Eukaryota</taxon>
        <taxon>Metazoa</taxon>
        <taxon>Chordata</taxon>
        <taxon>Craniata</taxon>
        <taxon>Vertebrata</taxon>
        <taxon>Euteleostomi</taxon>
        <taxon>Amphibia</taxon>
        <taxon>Batrachia</taxon>
        <taxon>Anura</taxon>
        <taxon>Neobatrachia</taxon>
        <taxon>Ranoidea</taxon>
        <taxon>Ranidae</taxon>
        <taxon>Staurois</taxon>
    </lineage>
</organism>
<evidence type="ECO:0000313" key="2">
    <source>
        <dbReference type="EMBL" id="CAI9536459.1"/>
    </source>
</evidence>
<dbReference type="PANTHER" id="PTHR47049">
    <property type="entry name" value="PIEZO-TYPE MECHANOSENSITIVE ION CHANNEL HOMOLOG"/>
    <property type="match status" value="1"/>
</dbReference>